<dbReference type="Proteomes" id="UP000192342">
    <property type="component" value="Unassembled WGS sequence"/>
</dbReference>
<protein>
    <submittedName>
        <fullName evidence="2">PGAP1 family protein</fullName>
    </submittedName>
</protein>
<feature type="domain" description="GPI inositol-deacylase PGAP1-like alpha/beta" evidence="1">
    <location>
        <begin position="154"/>
        <end position="266"/>
    </location>
</feature>
<dbReference type="AlphaFoldDB" id="A0A1Y1SIW7"/>
<dbReference type="RefSeq" id="WP_158523078.1">
    <property type="nucleotide sequence ID" value="NZ_AQQV01000001.1"/>
</dbReference>
<accession>A0A1Y1SIW7</accession>
<dbReference type="STRING" id="1317117.ATO7_06445"/>
<gene>
    <name evidence="2" type="ORF">ATO7_06445</name>
</gene>
<dbReference type="OrthoDB" id="869379at2"/>
<dbReference type="EMBL" id="AQQV01000001">
    <property type="protein sequence ID" value="ORE89498.1"/>
    <property type="molecule type" value="Genomic_DNA"/>
</dbReference>
<name>A0A1Y1SIW7_9GAMM</name>
<organism evidence="2 3">
    <name type="scientific">Oceanococcus atlanticus</name>
    <dbReference type="NCBI Taxonomy" id="1317117"/>
    <lineage>
        <taxon>Bacteria</taxon>
        <taxon>Pseudomonadati</taxon>
        <taxon>Pseudomonadota</taxon>
        <taxon>Gammaproteobacteria</taxon>
        <taxon>Chromatiales</taxon>
        <taxon>Oceanococcaceae</taxon>
        <taxon>Oceanococcus</taxon>
    </lineage>
</organism>
<reference evidence="2 3" key="1">
    <citation type="submission" date="2013-04" db="EMBL/GenBank/DDBJ databases">
        <title>Oceanococcus atlanticus 22II-S10r2 Genome Sequencing.</title>
        <authorList>
            <person name="Lai Q."/>
            <person name="Li G."/>
            <person name="Shao Z."/>
        </authorList>
    </citation>
    <scope>NUCLEOTIDE SEQUENCE [LARGE SCALE GENOMIC DNA]</scope>
    <source>
        <strain evidence="2 3">22II-S10r2</strain>
    </source>
</reference>
<sequence>MADSSLPNGGFTGLTPADIEHARKLVGRGLSLVHLGCNLATDVVDVVGRMHGTISRVPGPFSRLRNDAAFGIAGFIYRLIRGSFDNLSQGFAEAGRVLDQPAAPSDANWLHFQAALNGVFGDRLARDNSPLALGMSLHRTFEAAGAGSHPVHHQVIFLHGLCMSELGWHNPAHQALCERLRAQAGTDVAYLRYNTGRHISSNGEDLSALLESTLSANQQLTLIGHSMGGLLIRSALHAAEVAGHRWPSRLKQAAMLGSPHHGAPLERIGNWANRLLKISPYMTPLAHLGEMRSAGIRDLRFGSLTRGDWSALPQDDHAGDVRLPLPLPAGPRYLLVAASVSPSLPEDLSRARHDYLVPVSSALGLSTQAGWQLEADALKRVTLAATHHMQLLDHAPVYDALSDWLI</sequence>
<evidence type="ECO:0000313" key="2">
    <source>
        <dbReference type="EMBL" id="ORE89498.1"/>
    </source>
</evidence>
<dbReference type="SUPFAM" id="SSF53474">
    <property type="entry name" value="alpha/beta-Hydrolases"/>
    <property type="match status" value="1"/>
</dbReference>
<dbReference type="PANTHER" id="PTHR37946:SF1">
    <property type="entry name" value="SLL1969 PROTEIN"/>
    <property type="match status" value="1"/>
</dbReference>
<dbReference type="Pfam" id="PF07819">
    <property type="entry name" value="PGAP1"/>
    <property type="match status" value="1"/>
</dbReference>
<dbReference type="PANTHER" id="PTHR37946">
    <property type="entry name" value="SLL1969 PROTEIN"/>
    <property type="match status" value="1"/>
</dbReference>
<dbReference type="InterPro" id="IPR012908">
    <property type="entry name" value="PGAP1-ab_dom-like"/>
</dbReference>
<dbReference type="Gene3D" id="3.40.50.1820">
    <property type="entry name" value="alpha/beta hydrolase"/>
    <property type="match status" value="1"/>
</dbReference>
<proteinExistence type="predicted"/>
<dbReference type="GO" id="GO:0016788">
    <property type="term" value="F:hydrolase activity, acting on ester bonds"/>
    <property type="evidence" value="ECO:0007669"/>
    <property type="project" value="InterPro"/>
</dbReference>
<dbReference type="InterPro" id="IPR029058">
    <property type="entry name" value="AB_hydrolase_fold"/>
</dbReference>
<evidence type="ECO:0000313" key="3">
    <source>
        <dbReference type="Proteomes" id="UP000192342"/>
    </source>
</evidence>
<evidence type="ECO:0000259" key="1">
    <source>
        <dbReference type="Pfam" id="PF07819"/>
    </source>
</evidence>
<comment type="caution">
    <text evidence="2">The sequence shown here is derived from an EMBL/GenBank/DDBJ whole genome shotgun (WGS) entry which is preliminary data.</text>
</comment>
<keyword evidence="3" id="KW-1185">Reference proteome</keyword>